<feature type="domain" description="Periplasmic binding protein" evidence="4">
    <location>
        <begin position="27"/>
        <end position="284"/>
    </location>
</feature>
<organism evidence="5 6">
    <name type="scientific">Fulvivirga sediminis</name>
    <dbReference type="NCBI Taxonomy" id="2803949"/>
    <lineage>
        <taxon>Bacteria</taxon>
        <taxon>Pseudomonadati</taxon>
        <taxon>Bacteroidota</taxon>
        <taxon>Cytophagia</taxon>
        <taxon>Cytophagales</taxon>
        <taxon>Fulvivirgaceae</taxon>
        <taxon>Fulvivirga</taxon>
    </lineage>
</organism>
<comment type="caution">
    <text evidence="5">The sequence shown here is derived from an EMBL/GenBank/DDBJ whole genome shotgun (WGS) entry which is preliminary data.</text>
</comment>
<dbReference type="InterPro" id="IPR025997">
    <property type="entry name" value="SBP_2_dom"/>
</dbReference>
<name>A0A937F473_9BACT</name>
<dbReference type="SUPFAM" id="SSF53822">
    <property type="entry name" value="Periplasmic binding protein-like I"/>
    <property type="match status" value="1"/>
</dbReference>
<evidence type="ECO:0000259" key="4">
    <source>
        <dbReference type="Pfam" id="PF13407"/>
    </source>
</evidence>
<dbReference type="RefSeq" id="WP_202243088.1">
    <property type="nucleotide sequence ID" value="NZ_JAESIY010000002.1"/>
</dbReference>
<dbReference type="AlphaFoldDB" id="A0A937F473"/>
<dbReference type="PANTHER" id="PTHR30036:SF1">
    <property type="entry name" value="D-XYLOSE-BINDING PERIPLASMIC PROTEIN"/>
    <property type="match status" value="1"/>
</dbReference>
<evidence type="ECO:0000256" key="2">
    <source>
        <dbReference type="ARBA" id="ARBA00007639"/>
    </source>
</evidence>
<comment type="subcellular location">
    <subcellularLocation>
        <location evidence="1">Cell envelope</location>
    </subcellularLocation>
</comment>
<evidence type="ECO:0000256" key="1">
    <source>
        <dbReference type="ARBA" id="ARBA00004196"/>
    </source>
</evidence>
<comment type="similarity">
    <text evidence="2">Belongs to the bacterial solute-binding protein 2 family.</text>
</comment>
<sequence>MTQLLRFLLALLILIPTLPFDASSQKIGFLLDSYVIDRWYIDQMLFEKKIEELGGKCIVEVPYGDPDQQVKLGKKLIDEDVDVLVIIPTDAKKAIEIVGYAKNAGTPVISYDRLILNSNIDYYISYNNFNVGKLQAQYALNHTKGKNYLLINGPVTDNNAIQFRNGQLSVLQPHIDKGEIKLLDDIVLQNWSELEALIKMDEVFSTINAKPDAIIAANDALARGAIQAMPDAKANEYTITGQDADLESIKAIINGTQSMTVYKPIQPLAEKAAELAIQLAKDKKYKAKNTETYTYENISVNAILLNPVLVDKNNYKETVVKDGHISISEVMERK</sequence>
<proteinExistence type="inferred from homology"/>
<evidence type="ECO:0000313" key="5">
    <source>
        <dbReference type="EMBL" id="MBL3655415.1"/>
    </source>
</evidence>
<gene>
    <name evidence="5" type="ORF">JL102_04685</name>
</gene>
<evidence type="ECO:0000256" key="3">
    <source>
        <dbReference type="ARBA" id="ARBA00022729"/>
    </source>
</evidence>
<keyword evidence="6" id="KW-1185">Reference proteome</keyword>
<reference evidence="5" key="1">
    <citation type="submission" date="2021-01" db="EMBL/GenBank/DDBJ databases">
        <title>Fulvivirga kasyanovii gen. nov., sp nov., a novel member of the phylum Bacteroidetes isolated from seawater in a mussel farm.</title>
        <authorList>
            <person name="Zhao L.-H."/>
            <person name="Wang Z.-J."/>
        </authorList>
    </citation>
    <scope>NUCLEOTIDE SEQUENCE</scope>
    <source>
        <strain evidence="5">2943</strain>
    </source>
</reference>
<dbReference type="GO" id="GO:0030246">
    <property type="term" value="F:carbohydrate binding"/>
    <property type="evidence" value="ECO:0007669"/>
    <property type="project" value="TreeGrafter"/>
</dbReference>
<dbReference type="Gene3D" id="3.40.50.2300">
    <property type="match status" value="2"/>
</dbReference>
<dbReference type="PANTHER" id="PTHR30036">
    <property type="entry name" value="D-XYLOSE-BINDING PERIPLASMIC PROTEIN"/>
    <property type="match status" value="1"/>
</dbReference>
<keyword evidence="3" id="KW-0732">Signal</keyword>
<protein>
    <submittedName>
        <fullName evidence="5">Substrate-binding domain-containing protein</fullName>
    </submittedName>
</protein>
<dbReference type="InterPro" id="IPR050555">
    <property type="entry name" value="Bact_Solute-Bind_Prot2"/>
</dbReference>
<dbReference type="GO" id="GO:0030288">
    <property type="term" value="C:outer membrane-bounded periplasmic space"/>
    <property type="evidence" value="ECO:0007669"/>
    <property type="project" value="TreeGrafter"/>
</dbReference>
<dbReference type="EMBL" id="JAESIY010000002">
    <property type="protein sequence ID" value="MBL3655415.1"/>
    <property type="molecule type" value="Genomic_DNA"/>
</dbReference>
<dbReference type="InterPro" id="IPR028082">
    <property type="entry name" value="Peripla_BP_I"/>
</dbReference>
<evidence type="ECO:0000313" key="6">
    <source>
        <dbReference type="Proteomes" id="UP000659388"/>
    </source>
</evidence>
<dbReference type="Proteomes" id="UP000659388">
    <property type="component" value="Unassembled WGS sequence"/>
</dbReference>
<accession>A0A937F473</accession>
<dbReference type="Pfam" id="PF13407">
    <property type="entry name" value="Peripla_BP_4"/>
    <property type="match status" value="1"/>
</dbReference>